<dbReference type="FunFam" id="3.30.30.30:FF:000001">
    <property type="entry name" value="heat shock 70 kDa protein-like"/>
    <property type="match status" value="1"/>
</dbReference>
<gene>
    <name evidence="4" type="ORF">BC936DRAFT_148950</name>
</gene>
<dbReference type="SUPFAM" id="SSF53067">
    <property type="entry name" value="Actin-like ATPase domain"/>
    <property type="match status" value="2"/>
</dbReference>
<accession>A0A433D1X5</accession>
<dbReference type="Pfam" id="PF00012">
    <property type="entry name" value="HSP70"/>
    <property type="match status" value="2"/>
</dbReference>
<comment type="similarity">
    <text evidence="3">Belongs to the heat shock protein 70 family.</text>
</comment>
<proteinExistence type="inferred from homology"/>
<evidence type="ECO:0000256" key="3">
    <source>
        <dbReference type="RuleBase" id="RU003322"/>
    </source>
</evidence>
<evidence type="ECO:0000256" key="2">
    <source>
        <dbReference type="ARBA" id="ARBA00022840"/>
    </source>
</evidence>
<dbReference type="AlphaFoldDB" id="A0A433D1X5"/>
<dbReference type="FunFam" id="3.90.640.10:FF:000002">
    <property type="entry name" value="Heat shock 70 kDa"/>
    <property type="match status" value="1"/>
</dbReference>
<dbReference type="InterPro" id="IPR043129">
    <property type="entry name" value="ATPase_NBD"/>
</dbReference>
<dbReference type="GO" id="GO:0005524">
    <property type="term" value="F:ATP binding"/>
    <property type="evidence" value="ECO:0007669"/>
    <property type="project" value="UniProtKB-KW"/>
</dbReference>
<sequence length="602" mass="67051">MDTSLDASTEQYQAKQELLEQIVNLFFQERKNKKWNASNCYWYRSGYCKLLHWCLEKQSRRQLSPCVSNHHLEKPPSLPLSPPAPDLTQIIAGTQGSRTSPSCIAFNKNGRLIGDDAKHQIDVNPTNTVFGVKRLIGRCFDDPEVQPEIKSWPFTVVNRDSRPYIKVAFKGQAKLFTAEEISSMILLKMKENVESYLGQKVSDSVISVSATFNRAQIQATKDAGTIAGLNVLGVIKDPCAAGIAYDLNRRHCKSEHNVFVFDQGGSSVNVALITIQCGCFEVKATAGNNHLGGLDFDDRLAKNFMGEFNRKYKKNISTNLRALSRLRTACERAKHMLSVATQATIEIDSFFEGLDFYSSITRACFEELNSDLFHNAMDPVKKCICDAAMGKASVDEVVLVGGSTRIKKIRELLCDYFNKKELNNTINPDVAVAYGAAIRRPFCQTAGGLLKRNSYIRKINSSDLSFESNIKSGVRIHVYEGEGVLTKDKLLLGELKLTSSSANVIVNFELNGNDILYVHAVDLTTDHYNRIAIVGGIGNLSEKEIKRMVCEANMYKAEEVSAAASVVAKEGLELYIHGQFISHHPRSDAGRWQDHELARKLV</sequence>
<evidence type="ECO:0000313" key="5">
    <source>
        <dbReference type="Proteomes" id="UP000268093"/>
    </source>
</evidence>
<protein>
    <submittedName>
        <fullName evidence="4">The 70-kDa heat shock cognate protein from rattus Norvegicus in post-Atp hydrolysis state</fullName>
    </submittedName>
</protein>
<keyword evidence="1 3" id="KW-0547">Nucleotide-binding</keyword>
<evidence type="ECO:0000313" key="4">
    <source>
        <dbReference type="EMBL" id="RUP44838.1"/>
    </source>
</evidence>
<keyword evidence="5" id="KW-1185">Reference proteome</keyword>
<dbReference type="PANTHER" id="PTHR19375">
    <property type="entry name" value="HEAT SHOCK PROTEIN 70KDA"/>
    <property type="match status" value="1"/>
</dbReference>
<dbReference type="Gene3D" id="3.30.30.30">
    <property type="match status" value="1"/>
</dbReference>
<dbReference type="Gene3D" id="3.90.640.10">
    <property type="entry name" value="Actin, Chain A, domain 4"/>
    <property type="match status" value="1"/>
</dbReference>
<dbReference type="OrthoDB" id="2441696at2759"/>
<keyword evidence="2 3" id="KW-0067">ATP-binding</keyword>
<evidence type="ECO:0000256" key="1">
    <source>
        <dbReference type="ARBA" id="ARBA00022741"/>
    </source>
</evidence>
<dbReference type="Gene3D" id="3.30.420.40">
    <property type="match status" value="2"/>
</dbReference>
<name>A0A433D1X5_9FUNG</name>
<dbReference type="GO" id="GO:0140662">
    <property type="term" value="F:ATP-dependent protein folding chaperone"/>
    <property type="evidence" value="ECO:0007669"/>
    <property type="project" value="InterPro"/>
</dbReference>
<organism evidence="4 5">
    <name type="scientific">Jimgerdemannia flammicorona</name>
    <dbReference type="NCBI Taxonomy" id="994334"/>
    <lineage>
        <taxon>Eukaryota</taxon>
        <taxon>Fungi</taxon>
        <taxon>Fungi incertae sedis</taxon>
        <taxon>Mucoromycota</taxon>
        <taxon>Mucoromycotina</taxon>
        <taxon>Endogonomycetes</taxon>
        <taxon>Endogonales</taxon>
        <taxon>Endogonaceae</taxon>
        <taxon>Jimgerdemannia</taxon>
    </lineage>
</organism>
<dbReference type="Gene3D" id="2.60.34.10">
    <property type="entry name" value="Substrate Binding Domain Of DNAk, Chain A, domain 1"/>
    <property type="match status" value="1"/>
</dbReference>
<comment type="caution">
    <text evidence="4">The sequence shown here is derived from an EMBL/GenBank/DDBJ whole genome shotgun (WGS) entry which is preliminary data.</text>
</comment>
<dbReference type="InterPro" id="IPR029047">
    <property type="entry name" value="HSP70_peptide-bd_sf"/>
</dbReference>
<dbReference type="SUPFAM" id="SSF100920">
    <property type="entry name" value="Heat shock protein 70kD (HSP70), peptide-binding domain"/>
    <property type="match status" value="1"/>
</dbReference>
<reference evidence="4 5" key="1">
    <citation type="journal article" date="2018" name="New Phytol.">
        <title>Phylogenomics of Endogonaceae and evolution of mycorrhizas within Mucoromycota.</title>
        <authorList>
            <person name="Chang Y."/>
            <person name="Desiro A."/>
            <person name="Na H."/>
            <person name="Sandor L."/>
            <person name="Lipzen A."/>
            <person name="Clum A."/>
            <person name="Barry K."/>
            <person name="Grigoriev I.V."/>
            <person name="Martin F.M."/>
            <person name="Stajich J.E."/>
            <person name="Smith M.E."/>
            <person name="Bonito G."/>
            <person name="Spatafora J.W."/>
        </authorList>
    </citation>
    <scope>NUCLEOTIDE SEQUENCE [LARGE SCALE GENOMIC DNA]</scope>
    <source>
        <strain evidence="4 5">GMNB39</strain>
    </source>
</reference>
<dbReference type="PRINTS" id="PR00301">
    <property type="entry name" value="HEATSHOCK70"/>
</dbReference>
<keyword evidence="4" id="KW-0346">Stress response</keyword>
<dbReference type="EMBL" id="RBNI01008269">
    <property type="protein sequence ID" value="RUP44838.1"/>
    <property type="molecule type" value="Genomic_DNA"/>
</dbReference>
<dbReference type="InterPro" id="IPR013126">
    <property type="entry name" value="Hsp_70_fam"/>
</dbReference>
<dbReference type="Proteomes" id="UP000268093">
    <property type="component" value="Unassembled WGS sequence"/>
</dbReference>